<feature type="compositionally biased region" description="Basic and acidic residues" evidence="1">
    <location>
        <begin position="327"/>
        <end position="337"/>
    </location>
</feature>
<keyword evidence="3" id="KW-1185">Reference proteome</keyword>
<dbReference type="Proteomes" id="UP000703269">
    <property type="component" value="Unassembled WGS sequence"/>
</dbReference>
<dbReference type="EMBL" id="BPQB01000008">
    <property type="protein sequence ID" value="GJE88139.1"/>
    <property type="molecule type" value="Genomic_DNA"/>
</dbReference>
<feature type="compositionally biased region" description="Acidic residues" evidence="1">
    <location>
        <begin position="303"/>
        <end position="326"/>
    </location>
</feature>
<feature type="compositionally biased region" description="Basic and acidic residues" evidence="1">
    <location>
        <begin position="456"/>
        <end position="467"/>
    </location>
</feature>
<comment type="caution">
    <text evidence="2">The sequence shown here is derived from an EMBL/GenBank/DDBJ whole genome shotgun (WGS) entry which is preliminary data.</text>
</comment>
<dbReference type="InterPro" id="IPR009057">
    <property type="entry name" value="Homeodomain-like_sf"/>
</dbReference>
<protein>
    <recommendedName>
        <fullName evidence="4">DNA-binding protein RAP1</fullName>
    </recommendedName>
</protein>
<feature type="region of interest" description="Disordered" evidence="1">
    <location>
        <begin position="218"/>
        <end position="534"/>
    </location>
</feature>
<feature type="compositionally biased region" description="Acidic residues" evidence="1">
    <location>
        <begin position="260"/>
        <end position="288"/>
    </location>
</feature>
<feature type="compositionally biased region" description="Polar residues" evidence="1">
    <location>
        <begin position="441"/>
        <end position="455"/>
    </location>
</feature>
<evidence type="ECO:0008006" key="4">
    <source>
        <dbReference type="Google" id="ProtNLM"/>
    </source>
</evidence>
<dbReference type="CDD" id="cd11655">
    <property type="entry name" value="rap1_myb-like"/>
    <property type="match status" value="1"/>
</dbReference>
<dbReference type="OrthoDB" id="435460at2759"/>
<sequence>MSENVQAFVNKKGEVVKFYLITGPTHLCTEGGLGETRARSIQREIERYGGIVAADMDDADVWIVNDGVLETYQEYCLDDPDHRAVGPGFIKKCIKWNAYQEEPPILRTTMRGIHPGKKAFTKEEKELLCEWIAQKIPDKEAGGRFGVKVYTMLVERGAQFPNGRWGLATEHTMASWKEHYKKNWKTLDKRINQIVAQKGYTVASKVAYRHDRRLNKRKRYVQMDADDEDGENLDGQGEFVSEDEEEARPQKRQRIVRREEEEEEEEEDGAEALDDQGEFVAEEDEEEVPPQKRHRRFQRREEQEEVPEDSSDEGEFAAEEDEEEDAPPQKRERTIQREEEEEEDEEEEVEAAPQPSDQYPQLDEEDEGEFQALPEDLVSSPIRRLRIDVIAEEAAPLDTQRTLVNPSPRAVRTHSRTNSNRERVSRSTPAEVESDDEWPSTLATAVAVSSNSKKSGPSERAARRSSEEPMSGKGSPTSESAREVEHTLGDDELEARRSFETETDDARARDEMFADENILVSESENPFEFSDDEP</sequence>
<dbReference type="AlphaFoldDB" id="A0A9P3G5A9"/>
<dbReference type="Gene3D" id="1.10.10.60">
    <property type="entry name" value="Homeodomain-like"/>
    <property type="match status" value="1"/>
</dbReference>
<gene>
    <name evidence="2" type="ORF">PsYK624_042220</name>
</gene>
<proteinExistence type="predicted"/>
<evidence type="ECO:0000313" key="2">
    <source>
        <dbReference type="EMBL" id="GJE88139.1"/>
    </source>
</evidence>
<accession>A0A9P3G5A9</accession>
<feature type="compositionally biased region" description="Acidic residues" evidence="1">
    <location>
        <begin position="338"/>
        <end position="350"/>
    </location>
</feature>
<reference evidence="2 3" key="1">
    <citation type="submission" date="2021-08" db="EMBL/GenBank/DDBJ databases">
        <title>Draft Genome Sequence of Phanerochaete sordida strain YK-624.</title>
        <authorList>
            <person name="Mori T."/>
            <person name="Dohra H."/>
            <person name="Suzuki T."/>
            <person name="Kawagishi H."/>
            <person name="Hirai H."/>
        </authorList>
    </citation>
    <scope>NUCLEOTIDE SEQUENCE [LARGE SCALE GENOMIC DNA]</scope>
    <source>
        <strain evidence="2 3">YK-624</strain>
    </source>
</reference>
<feature type="compositionally biased region" description="Basic and acidic residues" evidence="1">
    <location>
        <begin position="480"/>
        <end position="512"/>
    </location>
</feature>
<organism evidence="2 3">
    <name type="scientific">Phanerochaete sordida</name>
    <dbReference type="NCBI Taxonomy" id="48140"/>
    <lineage>
        <taxon>Eukaryota</taxon>
        <taxon>Fungi</taxon>
        <taxon>Dikarya</taxon>
        <taxon>Basidiomycota</taxon>
        <taxon>Agaricomycotina</taxon>
        <taxon>Agaricomycetes</taxon>
        <taxon>Polyporales</taxon>
        <taxon>Phanerochaetaceae</taxon>
        <taxon>Phanerochaete</taxon>
    </lineage>
</organism>
<evidence type="ECO:0000256" key="1">
    <source>
        <dbReference type="SAM" id="MobiDB-lite"/>
    </source>
</evidence>
<evidence type="ECO:0000313" key="3">
    <source>
        <dbReference type="Proteomes" id="UP000703269"/>
    </source>
</evidence>
<dbReference type="SUPFAM" id="SSF46689">
    <property type="entry name" value="Homeodomain-like"/>
    <property type="match status" value="1"/>
</dbReference>
<name>A0A9P3G5A9_9APHY</name>